<dbReference type="EMBL" id="HE600966">
    <property type="protein sequence ID" value="CAP38414.1"/>
    <property type="molecule type" value="Genomic_DNA"/>
</dbReference>
<keyword evidence="2" id="KW-1185">Reference proteome</keyword>
<protein>
    <submittedName>
        <fullName evidence="1">Protein CBG21762</fullName>
    </submittedName>
</protein>
<evidence type="ECO:0000313" key="1">
    <source>
        <dbReference type="EMBL" id="CAP38414.1"/>
    </source>
</evidence>
<sequence length="121" mass="13514">MLNGSADATEGLLLLGNDLMVMKSTTEMKDRTLEHFFIISGVHTTRGKRHLELSSPRESTTYQKTVFTEEPAGCSGMQSLPNDPIRSRRSVQDNQYIPIPLQSMPNRTFDVINSYGAATKH</sequence>
<proteinExistence type="predicted"/>
<dbReference type="KEGG" id="cbr:CBG_21762"/>
<reference evidence="1 2" key="1">
    <citation type="journal article" date="2003" name="PLoS Biol.">
        <title>The genome sequence of Caenorhabditis briggsae: a platform for comparative genomics.</title>
        <authorList>
            <person name="Stein L.D."/>
            <person name="Bao Z."/>
            <person name="Blasiar D."/>
            <person name="Blumenthal T."/>
            <person name="Brent M.R."/>
            <person name="Chen N."/>
            <person name="Chinwalla A."/>
            <person name="Clarke L."/>
            <person name="Clee C."/>
            <person name="Coghlan A."/>
            <person name="Coulson A."/>
            <person name="D'Eustachio P."/>
            <person name="Fitch D.H."/>
            <person name="Fulton L.A."/>
            <person name="Fulton R.E."/>
            <person name="Griffiths-Jones S."/>
            <person name="Harris T.W."/>
            <person name="Hillier L.W."/>
            <person name="Kamath R."/>
            <person name="Kuwabara P.E."/>
            <person name="Mardis E.R."/>
            <person name="Marra M.A."/>
            <person name="Miner T.L."/>
            <person name="Minx P."/>
            <person name="Mullikin J.C."/>
            <person name="Plumb R.W."/>
            <person name="Rogers J."/>
            <person name="Schein J.E."/>
            <person name="Sohrmann M."/>
            <person name="Spieth J."/>
            <person name="Stajich J.E."/>
            <person name="Wei C."/>
            <person name="Willey D."/>
            <person name="Wilson R.K."/>
            <person name="Durbin R."/>
            <person name="Waterston R.H."/>
        </authorList>
    </citation>
    <scope>NUCLEOTIDE SEQUENCE [LARGE SCALE GENOMIC DNA]</scope>
    <source>
        <strain evidence="1 2">AF16</strain>
    </source>
</reference>
<dbReference type="Proteomes" id="UP000008549">
    <property type="component" value="Unassembled WGS sequence"/>
</dbReference>
<dbReference type="GeneID" id="8574993"/>
<dbReference type="RefSeq" id="XP_002632996.1">
    <property type="nucleotide sequence ID" value="XM_002632950.1"/>
</dbReference>
<dbReference type="InParanoid" id="A8Y0J6"/>
<reference evidence="1 2" key="2">
    <citation type="journal article" date="2011" name="PLoS Genet.">
        <title>Caenorhabditis briggsae recombinant inbred line genotypes reveal inter-strain incompatibility and the evolution of recombination.</title>
        <authorList>
            <person name="Ross J.A."/>
            <person name="Koboldt D.C."/>
            <person name="Staisch J.E."/>
            <person name="Chamberlin H.M."/>
            <person name="Gupta B.P."/>
            <person name="Miller R.D."/>
            <person name="Baird S.E."/>
            <person name="Haag E.S."/>
        </authorList>
    </citation>
    <scope>NUCLEOTIDE SEQUENCE [LARGE SCALE GENOMIC DNA]</scope>
    <source>
        <strain evidence="1 2">AF16</strain>
    </source>
</reference>
<name>A8Y0J6_CAEBR</name>
<organism evidence="1 2">
    <name type="scientific">Caenorhabditis briggsae</name>
    <dbReference type="NCBI Taxonomy" id="6238"/>
    <lineage>
        <taxon>Eukaryota</taxon>
        <taxon>Metazoa</taxon>
        <taxon>Ecdysozoa</taxon>
        <taxon>Nematoda</taxon>
        <taxon>Chromadorea</taxon>
        <taxon>Rhabditida</taxon>
        <taxon>Rhabditina</taxon>
        <taxon>Rhabditomorpha</taxon>
        <taxon>Rhabditoidea</taxon>
        <taxon>Rhabditidae</taxon>
        <taxon>Peloderinae</taxon>
        <taxon>Caenorhabditis</taxon>
    </lineage>
</organism>
<dbReference type="CTD" id="8574993"/>
<dbReference type="HOGENOM" id="CLU_2040155_0_0_1"/>
<dbReference type="AlphaFoldDB" id="A8Y0J6"/>
<gene>
    <name evidence="1" type="ORF">CBG21762</name>
    <name evidence="1" type="ORF">CBG_21762</name>
</gene>
<accession>A8Y0J6</accession>
<evidence type="ECO:0000313" key="2">
    <source>
        <dbReference type="Proteomes" id="UP000008549"/>
    </source>
</evidence>